<dbReference type="Gene3D" id="3.40.50.1820">
    <property type="entry name" value="alpha/beta hydrolase"/>
    <property type="match status" value="1"/>
</dbReference>
<proteinExistence type="predicted"/>
<dbReference type="EMBL" id="HBEM01029597">
    <property type="protein sequence ID" value="CAD8461221.1"/>
    <property type="molecule type" value="Transcribed_RNA"/>
</dbReference>
<evidence type="ECO:0000259" key="2">
    <source>
        <dbReference type="Pfam" id="PF12146"/>
    </source>
</evidence>
<name>A0A7S0DR95_9EUKA</name>
<dbReference type="AlphaFoldDB" id="A0A7S0DR95"/>
<feature type="compositionally biased region" description="Basic and acidic residues" evidence="1">
    <location>
        <begin position="308"/>
        <end position="326"/>
    </location>
</feature>
<feature type="region of interest" description="Disordered" evidence="1">
    <location>
        <begin position="281"/>
        <end position="437"/>
    </location>
</feature>
<sequence>MGGVLLKPIIDRALFPKPVPPRYKPHLQNLIWIPAGDATIPCLFFSQPLATHLFLYSHGNASDLGTIYYESQKLSNFLNVHFIAVEYCGYGLYPGEPSEEKINVGLEKVLRYAITELKIPPNRIVLFGRSLGTGPSSRLAAKLEEQLIKIGGVILQSPFTSIFEAAKNLSFAASLFMSDEVWQNIREVKAISTPLLLLHGKQDKVIPHCMSTQLYHACPSKHKRLKLSDSANHNRFELFHDLIKPISKFLTDFVESKDTRMPIRIIIPKLLRRVPSGVFQVHHKSSRQSSSDGPPPLVIDLSEDTEVQEGKEIESLEHSSKEEGKVETLPAPADLPTLPSIIPDPPRRNAPIYVPPGRLTPTAHVSGGTRNTLIASGVHAGRNSPPASGQSSPRAKRPALGDVGRRMSSGSSRRMRLDSSNSRLPPAVQEEADSTGV</sequence>
<dbReference type="PANTHER" id="PTHR12277:SF197">
    <property type="entry name" value="CHROMOSOME UNDETERMINED SCAFFOLD_38, WHOLE GENOME SHOTGUN SEQUENCE"/>
    <property type="match status" value="1"/>
</dbReference>
<dbReference type="Pfam" id="PF12146">
    <property type="entry name" value="Hydrolase_4"/>
    <property type="match status" value="1"/>
</dbReference>
<dbReference type="SUPFAM" id="SSF53474">
    <property type="entry name" value="alpha/beta-Hydrolases"/>
    <property type="match status" value="1"/>
</dbReference>
<feature type="domain" description="Serine aminopeptidase S33" evidence="2">
    <location>
        <begin position="186"/>
        <end position="234"/>
    </location>
</feature>
<evidence type="ECO:0000256" key="1">
    <source>
        <dbReference type="SAM" id="MobiDB-lite"/>
    </source>
</evidence>
<dbReference type="InterPro" id="IPR029058">
    <property type="entry name" value="AB_hydrolase_fold"/>
</dbReference>
<organism evidence="3">
    <name type="scientific">Amorphochlora amoebiformis</name>
    <dbReference type="NCBI Taxonomy" id="1561963"/>
    <lineage>
        <taxon>Eukaryota</taxon>
        <taxon>Sar</taxon>
        <taxon>Rhizaria</taxon>
        <taxon>Cercozoa</taxon>
        <taxon>Chlorarachniophyceae</taxon>
        <taxon>Amorphochlora</taxon>
    </lineage>
</organism>
<reference evidence="3" key="1">
    <citation type="submission" date="2021-01" db="EMBL/GenBank/DDBJ databases">
        <authorList>
            <person name="Corre E."/>
            <person name="Pelletier E."/>
            <person name="Niang G."/>
            <person name="Scheremetjew M."/>
            <person name="Finn R."/>
            <person name="Kale V."/>
            <person name="Holt S."/>
            <person name="Cochrane G."/>
            <person name="Meng A."/>
            <person name="Brown T."/>
            <person name="Cohen L."/>
        </authorList>
    </citation>
    <scope>NUCLEOTIDE SEQUENCE</scope>
    <source>
        <strain evidence="3">CCMP2058</strain>
    </source>
</reference>
<accession>A0A7S0DR95</accession>
<gene>
    <name evidence="3" type="ORF">LAMO00422_LOCUS20179</name>
</gene>
<dbReference type="PANTHER" id="PTHR12277">
    <property type="entry name" value="ALPHA/BETA HYDROLASE DOMAIN-CONTAINING PROTEIN"/>
    <property type="match status" value="1"/>
</dbReference>
<dbReference type="InterPro" id="IPR022742">
    <property type="entry name" value="Hydrolase_4"/>
</dbReference>
<protein>
    <recommendedName>
        <fullName evidence="2">Serine aminopeptidase S33 domain-containing protein</fullName>
    </recommendedName>
</protein>
<feature type="compositionally biased region" description="Low complexity" evidence="1">
    <location>
        <begin position="328"/>
        <end position="339"/>
    </location>
</feature>
<evidence type="ECO:0000313" key="3">
    <source>
        <dbReference type="EMBL" id="CAD8461221.1"/>
    </source>
</evidence>